<reference evidence="2 3" key="1">
    <citation type="submission" date="2020-07" db="EMBL/GenBank/DDBJ databases">
        <title>A new beta-1,3-glucan-decomposing anaerobic bacterium isolated from anoxic soil subjected to biological soil disinfestation.</title>
        <authorList>
            <person name="Ueki A."/>
            <person name="Tonouchi A."/>
        </authorList>
    </citation>
    <scope>NUCLEOTIDE SEQUENCE [LARGE SCALE GENOMIC DNA]</scope>
    <source>
        <strain evidence="2 3">TW1</strain>
    </source>
</reference>
<organism evidence="2 3">
    <name type="scientific">Clostridium fungisolvens</name>
    <dbReference type="NCBI Taxonomy" id="1604897"/>
    <lineage>
        <taxon>Bacteria</taxon>
        <taxon>Bacillati</taxon>
        <taxon>Bacillota</taxon>
        <taxon>Clostridia</taxon>
        <taxon>Eubacteriales</taxon>
        <taxon>Clostridiaceae</taxon>
        <taxon>Clostridium</taxon>
    </lineage>
</organism>
<dbReference type="RefSeq" id="WP_371874743.1">
    <property type="nucleotide sequence ID" value="NZ_BLZR01000001.1"/>
</dbReference>
<dbReference type="AlphaFoldDB" id="A0A6V8SSM6"/>
<keyword evidence="3" id="KW-1185">Reference proteome</keyword>
<feature type="domain" description="Putative Se/S carrier protein-like" evidence="1">
    <location>
        <begin position="13"/>
        <end position="79"/>
    </location>
</feature>
<dbReference type="InterPro" id="IPR021778">
    <property type="entry name" value="Se/S_carrier-like"/>
</dbReference>
<name>A0A6V8SSM6_9CLOT</name>
<dbReference type="Pfam" id="PF11823">
    <property type="entry name" value="Se_S_carrier"/>
    <property type="match status" value="1"/>
</dbReference>
<evidence type="ECO:0000313" key="2">
    <source>
        <dbReference type="EMBL" id="GFP78258.1"/>
    </source>
</evidence>
<proteinExistence type="predicted"/>
<dbReference type="EMBL" id="BLZR01000001">
    <property type="protein sequence ID" value="GFP78258.1"/>
    <property type="molecule type" value="Genomic_DNA"/>
</dbReference>
<evidence type="ECO:0000259" key="1">
    <source>
        <dbReference type="Pfam" id="PF11823"/>
    </source>
</evidence>
<dbReference type="Proteomes" id="UP000580568">
    <property type="component" value="Unassembled WGS sequence"/>
</dbReference>
<gene>
    <name evidence="2" type="ORF">bsdtw1_04465</name>
</gene>
<accession>A0A6V8SSM6</accession>
<comment type="caution">
    <text evidence="2">The sequence shown here is derived from an EMBL/GenBank/DDBJ whole genome shotgun (WGS) entry which is preliminary data.</text>
</comment>
<evidence type="ECO:0000313" key="3">
    <source>
        <dbReference type="Proteomes" id="UP000580568"/>
    </source>
</evidence>
<sequence length="90" mass="10420">MLYINKANIFMKEYIMVFKNTHDAIGAEKFIKSNELEVVVMPTPTYITQSCGICIRLNDNVLNKIENELNNKINFKSIYLIGNEGLKLYK</sequence>
<protein>
    <recommendedName>
        <fullName evidence="1">Putative Se/S carrier protein-like domain-containing protein</fullName>
    </recommendedName>
</protein>